<dbReference type="InterPro" id="IPR001789">
    <property type="entry name" value="Sig_transdc_resp-reg_receiver"/>
</dbReference>
<dbReference type="PROSITE" id="PS50894">
    <property type="entry name" value="HPT"/>
    <property type="match status" value="1"/>
</dbReference>
<dbReference type="FunFam" id="3.30.565.10:FF:000010">
    <property type="entry name" value="Sensor histidine kinase RcsC"/>
    <property type="match status" value="1"/>
</dbReference>
<dbReference type="InterPro" id="IPR003661">
    <property type="entry name" value="HisK_dim/P_dom"/>
</dbReference>
<dbReference type="EC" id="2.7.13.3" evidence="3"/>
<dbReference type="EMBL" id="LNQE01001896">
    <property type="protein sequence ID" value="KUG03041.1"/>
    <property type="molecule type" value="Genomic_DNA"/>
</dbReference>
<comment type="subcellular location">
    <subcellularLocation>
        <location evidence="2">Cell inner membrane</location>
        <topology evidence="2">Multi-pass membrane protein</topology>
    </subcellularLocation>
</comment>
<keyword evidence="6" id="KW-0597">Phosphoprotein</keyword>
<dbReference type="Gene3D" id="3.30.450.20">
    <property type="entry name" value="PAS domain"/>
    <property type="match status" value="1"/>
</dbReference>
<dbReference type="Gene3D" id="1.10.287.130">
    <property type="match status" value="1"/>
</dbReference>
<dbReference type="PANTHER" id="PTHR43047">
    <property type="entry name" value="TWO-COMPONENT HISTIDINE PROTEIN KINASE"/>
    <property type="match status" value="1"/>
</dbReference>
<evidence type="ECO:0000256" key="5">
    <source>
        <dbReference type="ARBA" id="ARBA00022519"/>
    </source>
</evidence>
<evidence type="ECO:0000313" key="18">
    <source>
        <dbReference type="EMBL" id="KUG03041.1"/>
    </source>
</evidence>
<dbReference type="SUPFAM" id="SSF47226">
    <property type="entry name" value="Histidine-containing phosphotransfer domain, HPT domain"/>
    <property type="match status" value="1"/>
</dbReference>
<dbReference type="Pfam" id="PF13188">
    <property type="entry name" value="PAS_8"/>
    <property type="match status" value="1"/>
</dbReference>
<feature type="domain" description="PAS" evidence="16">
    <location>
        <begin position="82"/>
        <end position="130"/>
    </location>
</feature>
<evidence type="ECO:0000256" key="13">
    <source>
        <dbReference type="SAM" id="Phobius"/>
    </source>
</evidence>
<dbReference type="CDD" id="cd16922">
    <property type="entry name" value="HATPase_EvgS-ArcB-TorS-like"/>
    <property type="match status" value="1"/>
</dbReference>
<dbReference type="InterPro" id="IPR004358">
    <property type="entry name" value="Sig_transdc_His_kin-like_C"/>
</dbReference>
<dbReference type="CDD" id="cd00082">
    <property type="entry name" value="HisKA"/>
    <property type="match status" value="1"/>
</dbReference>
<feature type="domain" description="HPt" evidence="17">
    <location>
        <begin position="592"/>
        <end position="680"/>
    </location>
</feature>
<organism evidence="18">
    <name type="scientific">hydrocarbon metagenome</name>
    <dbReference type="NCBI Taxonomy" id="938273"/>
    <lineage>
        <taxon>unclassified sequences</taxon>
        <taxon>metagenomes</taxon>
        <taxon>ecological metagenomes</taxon>
    </lineage>
</organism>
<dbReference type="GO" id="GO:0000155">
    <property type="term" value="F:phosphorelay sensor kinase activity"/>
    <property type="evidence" value="ECO:0007669"/>
    <property type="project" value="InterPro"/>
</dbReference>
<reference evidence="18" key="1">
    <citation type="journal article" date="2015" name="Proc. Natl. Acad. Sci. U.S.A.">
        <title>Networks of energetic and metabolic interactions define dynamics in microbial communities.</title>
        <authorList>
            <person name="Embree M."/>
            <person name="Liu J.K."/>
            <person name="Al-Bassam M.M."/>
            <person name="Zengler K."/>
        </authorList>
    </citation>
    <scope>NUCLEOTIDE SEQUENCE</scope>
</reference>
<feature type="domain" description="Response regulatory" evidence="15">
    <location>
        <begin position="465"/>
        <end position="581"/>
    </location>
</feature>
<dbReference type="Pfam" id="PF00072">
    <property type="entry name" value="Response_reg"/>
    <property type="match status" value="1"/>
</dbReference>
<dbReference type="SUPFAM" id="SSF47384">
    <property type="entry name" value="Homodimeric domain of signal transducing histidine kinase"/>
    <property type="match status" value="1"/>
</dbReference>
<dbReference type="InterPro" id="IPR011006">
    <property type="entry name" value="CheY-like_superfamily"/>
</dbReference>
<dbReference type="Pfam" id="PF02518">
    <property type="entry name" value="HATPase_c"/>
    <property type="match status" value="1"/>
</dbReference>
<dbReference type="PRINTS" id="PR00344">
    <property type="entry name" value="BCTRLSENSOR"/>
</dbReference>
<dbReference type="AlphaFoldDB" id="A0A0W8E3Q5"/>
<evidence type="ECO:0000259" key="16">
    <source>
        <dbReference type="PROSITE" id="PS50112"/>
    </source>
</evidence>
<dbReference type="InterPro" id="IPR008207">
    <property type="entry name" value="Sig_transdc_His_kin_Hpt_dom"/>
</dbReference>
<feature type="transmembrane region" description="Helical" evidence="13">
    <location>
        <begin position="7"/>
        <end position="26"/>
    </location>
</feature>
<dbReference type="Gene3D" id="3.40.50.2300">
    <property type="match status" value="1"/>
</dbReference>
<dbReference type="GO" id="GO:0005886">
    <property type="term" value="C:plasma membrane"/>
    <property type="evidence" value="ECO:0007669"/>
    <property type="project" value="UniProtKB-SubCell"/>
</dbReference>
<dbReference type="Gene3D" id="3.30.565.10">
    <property type="entry name" value="Histidine kinase-like ATPase, C-terminal domain"/>
    <property type="match status" value="1"/>
</dbReference>
<dbReference type="SMART" id="SM00448">
    <property type="entry name" value="REC"/>
    <property type="match status" value="1"/>
</dbReference>
<dbReference type="InterPro" id="IPR005467">
    <property type="entry name" value="His_kinase_dom"/>
</dbReference>
<evidence type="ECO:0000256" key="7">
    <source>
        <dbReference type="ARBA" id="ARBA00022679"/>
    </source>
</evidence>
<dbReference type="PROSITE" id="PS50110">
    <property type="entry name" value="RESPONSE_REGULATORY"/>
    <property type="match status" value="1"/>
</dbReference>
<evidence type="ECO:0000259" key="14">
    <source>
        <dbReference type="PROSITE" id="PS50109"/>
    </source>
</evidence>
<evidence type="ECO:0000259" key="15">
    <source>
        <dbReference type="PROSITE" id="PS50110"/>
    </source>
</evidence>
<dbReference type="PROSITE" id="PS50112">
    <property type="entry name" value="PAS"/>
    <property type="match status" value="1"/>
</dbReference>
<comment type="catalytic activity">
    <reaction evidence="1">
        <text>ATP + protein L-histidine = ADP + protein N-phospho-L-histidine.</text>
        <dbReference type="EC" id="2.7.13.3"/>
    </reaction>
</comment>
<dbReference type="Pfam" id="PF01627">
    <property type="entry name" value="Hpt"/>
    <property type="match status" value="1"/>
</dbReference>
<dbReference type="NCBIfam" id="TIGR00229">
    <property type="entry name" value="sensory_box"/>
    <property type="match status" value="1"/>
</dbReference>
<evidence type="ECO:0000256" key="10">
    <source>
        <dbReference type="ARBA" id="ARBA00022840"/>
    </source>
</evidence>
<dbReference type="CDD" id="cd17546">
    <property type="entry name" value="REC_hyHK_CKI1_RcsC-like"/>
    <property type="match status" value="1"/>
</dbReference>
<dbReference type="InterPro" id="IPR036890">
    <property type="entry name" value="HATPase_C_sf"/>
</dbReference>
<evidence type="ECO:0000256" key="6">
    <source>
        <dbReference type="ARBA" id="ARBA00022553"/>
    </source>
</evidence>
<dbReference type="SMART" id="SM00387">
    <property type="entry name" value="HATPase_c"/>
    <property type="match status" value="1"/>
</dbReference>
<evidence type="ECO:0000256" key="2">
    <source>
        <dbReference type="ARBA" id="ARBA00004429"/>
    </source>
</evidence>
<feature type="domain" description="Histidine kinase" evidence="14">
    <location>
        <begin position="215"/>
        <end position="435"/>
    </location>
</feature>
<keyword evidence="10" id="KW-0067">ATP-binding</keyword>
<dbReference type="InterPro" id="IPR000014">
    <property type="entry name" value="PAS"/>
</dbReference>
<evidence type="ECO:0000256" key="11">
    <source>
        <dbReference type="ARBA" id="ARBA00022989"/>
    </source>
</evidence>
<dbReference type="PROSITE" id="PS50109">
    <property type="entry name" value="HIS_KIN"/>
    <property type="match status" value="1"/>
</dbReference>
<keyword evidence="9 18" id="KW-0418">Kinase</keyword>
<comment type="caution">
    <text evidence="18">The sequence shown here is derived from an EMBL/GenBank/DDBJ whole genome shotgun (WGS) entry which is preliminary data.</text>
</comment>
<dbReference type="Pfam" id="PF00512">
    <property type="entry name" value="HisKA"/>
    <property type="match status" value="1"/>
</dbReference>
<dbReference type="InterPro" id="IPR003594">
    <property type="entry name" value="HATPase_dom"/>
</dbReference>
<keyword evidence="12 13" id="KW-0472">Membrane</keyword>
<dbReference type="SUPFAM" id="SSF55874">
    <property type="entry name" value="ATPase domain of HSP90 chaperone/DNA topoisomerase II/histidine kinase"/>
    <property type="match status" value="1"/>
</dbReference>
<keyword evidence="4" id="KW-1003">Cell membrane</keyword>
<dbReference type="InterPro" id="IPR036641">
    <property type="entry name" value="HPT_dom_sf"/>
</dbReference>
<evidence type="ECO:0000256" key="4">
    <source>
        <dbReference type="ARBA" id="ARBA00022475"/>
    </source>
</evidence>
<keyword evidence="10" id="KW-0547">Nucleotide-binding</keyword>
<evidence type="ECO:0000256" key="12">
    <source>
        <dbReference type="ARBA" id="ARBA00023136"/>
    </source>
</evidence>
<dbReference type="SUPFAM" id="SSF55785">
    <property type="entry name" value="PYP-like sensor domain (PAS domain)"/>
    <property type="match status" value="1"/>
</dbReference>
<evidence type="ECO:0000256" key="1">
    <source>
        <dbReference type="ARBA" id="ARBA00000085"/>
    </source>
</evidence>
<evidence type="ECO:0000259" key="17">
    <source>
        <dbReference type="PROSITE" id="PS50894"/>
    </source>
</evidence>
<name>A0A0W8E3Q5_9ZZZZ</name>
<evidence type="ECO:0000256" key="3">
    <source>
        <dbReference type="ARBA" id="ARBA00012438"/>
    </source>
</evidence>
<evidence type="ECO:0000256" key="9">
    <source>
        <dbReference type="ARBA" id="ARBA00022777"/>
    </source>
</evidence>
<keyword evidence="11 13" id="KW-1133">Transmembrane helix</keyword>
<dbReference type="InterPro" id="IPR036097">
    <property type="entry name" value="HisK_dim/P_sf"/>
</dbReference>
<protein>
    <recommendedName>
        <fullName evidence="3">histidine kinase</fullName>
        <ecNumber evidence="3">2.7.13.3</ecNumber>
    </recommendedName>
</protein>
<dbReference type="InterPro" id="IPR035965">
    <property type="entry name" value="PAS-like_dom_sf"/>
</dbReference>
<evidence type="ECO:0000256" key="8">
    <source>
        <dbReference type="ARBA" id="ARBA00022692"/>
    </source>
</evidence>
<accession>A0A0W8E3Q5</accession>
<feature type="transmembrane region" description="Helical" evidence="13">
    <location>
        <begin position="38"/>
        <end position="57"/>
    </location>
</feature>
<dbReference type="Gene3D" id="1.20.120.160">
    <property type="entry name" value="HPT domain"/>
    <property type="match status" value="1"/>
</dbReference>
<proteinExistence type="predicted"/>
<dbReference type="SUPFAM" id="SSF52172">
    <property type="entry name" value="CheY-like"/>
    <property type="match status" value="1"/>
</dbReference>
<keyword evidence="8 13" id="KW-0812">Transmembrane</keyword>
<keyword evidence="5" id="KW-0997">Cell inner membrane</keyword>
<dbReference type="SMART" id="SM00388">
    <property type="entry name" value="HisKA"/>
    <property type="match status" value="1"/>
</dbReference>
<keyword evidence="7" id="KW-0808">Transferase</keyword>
<gene>
    <name evidence="18" type="ORF">ASZ90_019584</name>
</gene>
<sequence length="680" mass="76055">MMAVKRINYIILALVLITLTTNYLFIYSPQLLESRQFIIIPTLAVMISSLFVLIYQLQLQEVRKKLDTSISNNLLHGPLYEPSDIYVQAFNCMPDSVFILDRHSKVIYHNKSACHLFGIEKDKMFTEETLAKESPFEKSQLTGIKNALLYGLEWQGQQTLHINGEGKTYLHHIYPICRYEVVLGIIMFSNDITALIQSRKDAQAANMAKNQFLANVSHELRTPLIGILGAVELLERNSVPGFETENIKIISDCGEQLLEIINKILDVSRMELGMAVCHPVECNIRNILEQILGTLYPSLRDKGLSIDIQVDHALPDHVVVDHDKLQQILLNIIYNAVKFTEQGGIICQLDYTKSSSSSWITISIKDTGIGIPEDQLSKIFSPFTQVDNSASRAYEGTGLGLYLCKELVELMNGELWIESETGKGSTFYIKLPVEDITSQPRPDAENKTLPHDLADDLVLGFTPVNILVVDDNQLTQKIICQILHDYGFQAAAASNGVQCLEMLDKNTYDLILMDMQMPLMDGYETTLLIRSHHEFSSLPVIAITANSTIEAREKCLSCGCNAYIPKPFKAEELVYEINKCLKNIPSSSYDTETDLIAKLIPEFLDSLCDSINDLDTAVKNNDIQEVKSISHDIKGSAGLYGFHEISSTAAKIEQAAGKNEPHAITNSFSQLCDLYKKLGA</sequence>